<evidence type="ECO:0000256" key="4">
    <source>
        <dbReference type="SAM" id="SignalP"/>
    </source>
</evidence>
<keyword evidence="6" id="KW-1185">Reference proteome</keyword>
<keyword evidence="1" id="KW-0677">Repeat</keyword>
<dbReference type="Gene3D" id="1.25.40.10">
    <property type="entry name" value="Tetratricopeptide repeat domain"/>
    <property type="match status" value="3"/>
</dbReference>
<accession>A0ABP1FUA2</accession>
<dbReference type="EMBL" id="CAXHTA020000008">
    <property type="protein sequence ID" value="CAL5223473.1"/>
    <property type="molecule type" value="Genomic_DNA"/>
</dbReference>
<protein>
    <submittedName>
        <fullName evidence="5">G5995 protein</fullName>
    </submittedName>
</protein>
<dbReference type="SUPFAM" id="SSF48452">
    <property type="entry name" value="TPR-like"/>
    <property type="match status" value="1"/>
</dbReference>
<evidence type="ECO:0000313" key="6">
    <source>
        <dbReference type="Proteomes" id="UP001497392"/>
    </source>
</evidence>
<keyword evidence="2 3" id="KW-0802">TPR repeat</keyword>
<dbReference type="InterPro" id="IPR050498">
    <property type="entry name" value="Ycf3"/>
</dbReference>
<dbReference type="PANTHER" id="PTHR44858">
    <property type="entry name" value="TETRATRICOPEPTIDE REPEAT PROTEIN 6"/>
    <property type="match status" value="1"/>
</dbReference>
<feature type="repeat" description="TPR" evidence="3">
    <location>
        <begin position="59"/>
        <end position="92"/>
    </location>
</feature>
<reference evidence="5 6" key="1">
    <citation type="submission" date="2024-06" db="EMBL/GenBank/DDBJ databases">
        <authorList>
            <person name="Kraege A."/>
            <person name="Thomma B."/>
        </authorList>
    </citation>
    <scope>NUCLEOTIDE SEQUENCE [LARGE SCALE GENOMIC DNA]</scope>
</reference>
<sequence length="294" mass="32400">MHFGAFALGNLWLGGAHASADQSDRKSLEAESRRSYARRDFNQTLDLVDELVREEPEDARYHEMRAAVRVDNKNFASALEDYDKALSSTPDDALVDRARLLAGRALAYEGLSAWEGALADYVKALDLADRGGQYPDPYVLNSKGNVLASLGRWREARQDYLRSAMGFQKAAGFKDRDGSSASRLDGSVVASSNAALALVQLGDEPAAIKEMQKASRRAPGSADLRAALAALYWSQGKEAAAESEWNFACDRISVGCSRYTDPDWLSRIRRWPPRMVERMEAFLALASAKQLTPM</sequence>
<dbReference type="InterPro" id="IPR011990">
    <property type="entry name" value="TPR-like_helical_dom_sf"/>
</dbReference>
<evidence type="ECO:0000256" key="1">
    <source>
        <dbReference type="ARBA" id="ARBA00022737"/>
    </source>
</evidence>
<proteinExistence type="predicted"/>
<evidence type="ECO:0000313" key="5">
    <source>
        <dbReference type="EMBL" id="CAL5223473.1"/>
    </source>
</evidence>
<evidence type="ECO:0000256" key="2">
    <source>
        <dbReference type="ARBA" id="ARBA00022803"/>
    </source>
</evidence>
<keyword evidence="4" id="KW-0732">Signal</keyword>
<comment type="caution">
    <text evidence="5">The sequence shown here is derived from an EMBL/GenBank/DDBJ whole genome shotgun (WGS) entry which is preliminary data.</text>
</comment>
<dbReference type="PROSITE" id="PS50005">
    <property type="entry name" value="TPR"/>
    <property type="match status" value="1"/>
</dbReference>
<name>A0ABP1FUA2_9CHLO</name>
<dbReference type="SMART" id="SM00028">
    <property type="entry name" value="TPR"/>
    <property type="match status" value="4"/>
</dbReference>
<feature type="chain" id="PRO_5045273510" evidence="4">
    <location>
        <begin position="19"/>
        <end position="294"/>
    </location>
</feature>
<gene>
    <name evidence="5" type="primary">g5995</name>
    <name evidence="5" type="ORF">VP750_LOCUS5132</name>
</gene>
<dbReference type="PANTHER" id="PTHR44858:SF20">
    <property type="entry name" value="SHSP DOMAIN-CONTAINING PROTEIN"/>
    <property type="match status" value="1"/>
</dbReference>
<organism evidence="5 6">
    <name type="scientific">Coccomyxa viridis</name>
    <dbReference type="NCBI Taxonomy" id="1274662"/>
    <lineage>
        <taxon>Eukaryota</taxon>
        <taxon>Viridiplantae</taxon>
        <taxon>Chlorophyta</taxon>
        <taxon>core chlorophytes</taxon>
        <taxon>Trebouxiophyceae</taxon>
        <taxon>Trebouxiophyceae incertae sedis</taxon>
        <taxon>Coccomyxaceae</taxon>
        <taxon>Coccomyxa</taxon>
    </lineage>
</organism>
<dbReference type="Proteomes" id="UP001497392">
    <property type="component" value="Unassembled WGS sequence"/>
</dbReference>
<evidence type="ECO:0000256" key="3">
    <source>
        <dbReference type="PROSITE-ProRule" id="PRU00339"/>
    </source>
</evidence>
<feature type="signal peptide" evidence="4">
    <location>
        <begin position="1"/>
        <end position="18"/>
    </location>
</feature>
<dbReference type="InterPro" id="IPR019734">
    <property type="entry name" value="TPR_rpt"/>
</dbReference>